<proteinExistence type="predicted"/>
<dbReference type="EMBL" id="JAGIZQ010000001">
    <property type="protein sequence ID" value="KAH6651424.1"/>
    <property type="molecule type" value="Genomic_DNA"/>
</dbReference>
<organism evidence="1 2">
    <name type="scientific">Chaetomium tenue</name>
    <dbReference type="NCBI Taxonomy" id="1854479"/>
    <lineage>
        <taxon>Eukaryota</taxon>
        <taxon>Fungi</taxon>
        <taxon>Dikarya</taxon>
        <taxon>Ascomycota</taxon>
        <taxon>Pezizomycotina</taxon>
        <taxon>Sordariomycetes</taxon>
        <taxon>Sordariomycetidae</taxon>
        <taxon>Sordariales</taxon>
        <taxon>Chaetomiaceae</taxon>
        <taxon>Chaetomium</taxon>
    </lineage>
</organism>
<protein>
    <submittedName>
        <fullName evidence="1">Uncharacterized protein</fullName>
    </submittedName>
</protein>
<evidence type="ECO:0000313" key="2">
    <source>
        <dbReference type="Proteomes" id="UP000724584"/>
    </source>
</evidence>
<gene>
    <name evidence="1" type="ORF">F5144DRAFT_85605</name>
</gene>
<keyword evidence="2" id="KW-1185">Reference proteome</keyword>
<dbReference type="Proteomes" id="UP000724584">
    <property type="component" value="Unassembled WGS sequence"/>
</dbReference>
<accession>A0ACB7PQD5</accession>
<sequence>MHSTASSKTAPPTVSAAEQFLNARRLFNAAYSVGYRHFVDPNALAFLHVTLVFIYHLTFFPKAMAHVAPEFWEPTASMLNGLMDCSQQTLASLLEGDRNMFPRQGKGMGVPERRLLPEDWALRGFPFIEGYYSNSWLAPSVDLLFTCPLALVATELRSWPKVCNTLSRAATERTSWPKAHSSLKVAPGCIGSVVLDRA</sequence>
<evidence type="ECO:0000313" key="1">
    <source>
        <dbReference type="EMBL" id="KAH6651424.1"/>
    </source>
</evidence>
<name>A0ACB7PQD5_9PEZI</name>
<comment type="caution">
    <text evidence="1">The sequence shown here is derived from an EMBL/GenBank/DDBJ whole genome shotgun (WGS) entry which is preliminary data.</text>
</comment>
<reference evidence="1 2" key="1">
    <citation type="journal article" date="2021" name="Nat. Commun.">
        <title>Genetic determinants of endophytism in the Arabidopsis root mycobiome.</title>
        <authorList>
            <person name="Mesny F."/>
            <person name="Miyauchi S."/>
            <person name="Thiergart T."/>
            <person name="Pickel B."/>
            <person name="Atanasova L."/>
            <person name="Karlsson M."/>
            <person name="Huettel B."/>
            <person name="Barry K.W."/>
            <person name="Haridas S."/>
            <person name="Chen C."/>
            <person name="Bauer D."/>
            <person name="Andreopoulos W."/>
            <person name="Pangilinan J."/>
            <person name="LaButti K."/>
            <person name="Riley R."/>
            <person name="Lipzen A."/>
            <person name="Clum A."/>
            <person name="Drula E."/>
            <person name="Henrissat B."/>
            <person name="Kohler A."/>
            <person name="Grigoriev I.V."/>
            <person name="Martin F.M."/>
            <person name="Hacquard S."/>
        </authorList>
    </citation>
    <scope>NUCLEOTIDE SEQUENCE [LARGE SCALE GENOMIC DNA]</scope>
    <source>
        <strain evidence="1 2">MPI-SDFR-AT-0079</strain>
    </source>
</reference>